<dbReference type="CDD" id="cd16917">
    <property type="entry name" value="HATPase_UhpB-NarQ-NarX-like"/>
    <property type="match status" value="1"/>
</dbReference>
<feature type="transmembrane region" description="Helical" evidence="9">
    <location>
        <begin position="24"/>
        <end position="43"/>
    </location>
</feature>
<dbReference type="Gene3D" id="1.20.5.1930">
    <property type="match status" value="1"/>
</dbReference>
<gene>
    <name evidence="11" type="ORF">ATL42_2792</name>
</gene>
<keyword evidence="12" id="KW-1185">Reference proteome</keyword>
<dbReference type="AlphaFoldDB" id="A0A2A9E8H4"/>
<dbReference type="GO" id="GO:0016020">
    <property type="term" value="C:membrane"/>
    <property type="evidence" value="ECO:0007669"/>
    <property type="project" value="InterPro"/>
</dbReference>
<evidence type="ECO:0000256" key="6">
    <source>
        <dbReference type="ARBA" id="ARBA00022777"/>
    </source>
</evidence>
<dbReference type="EC" id="2.7.13.3" evidence="2"/>
<evidence type="ECO:0000256" key="7">
    <source>
        <dbReference type="ARBA" id="ARBA00022840"/>
    </source>
</evidence>
<keyword evidence="5" id="KW-0547">Nucleotide-binding</keyword>
<dbReference type="GO" id="GO:0005524">
    <property type="term" value="F:ATP binding"/>
    <property type="evidence" value="ECO:0007669"/>
    <property type="project" value="UniProtKB-KW"/>
</dbReference>
<dbReference type="SUPFAM" id="SSF55874">
    <property type="entry name" value="ATPase domain of HSP90 chaperone/DNA topoisomerase II/histidine kinase"/>
    <property type="match status" value="1"/>
</dbReference>
<dbReference type="InterPro" id="IPR036890">
    <property type="entry name" value="HATPase_C_sf"/>
</dbReference>
<keyword evidence="8" id="KW-0902">Two-component regulatory system</keyword>
<dbReference type="RefSeq" id="WP_098455828.1">
    <property type="nucleotide sequence ID" value="NZ_PDJG01000001.1"/>
</dbReference>
<dbReference type="OrthoDB" id="227596at2"/>
<dbReference type="GO" id="GO:0046983">
    <property type="term" value="F:protein dimerization activity"/>
    <property type="evidence" value="ECO:0007669"/>
    <property type="project" value="InterPro"/>
</dbReference>
<dbReference type="Proteomes" id="UP000225548">
    <property type="component" value="Unassembled WGS sequence"/>
</dbReference>
<dbReference type="PANTHER" id="PTHR24421:SF10">
    <property type="entry name" value="NITRATE_NITRITE SENSOR PROTEIN NARQ"/>
    <property type="match status" value="1"/>
</dbReference>
<dbReference type="EMBL" id="PDJG01000001">
    <property type="protein sequence ID" value="PFG34861.1"/>
    <property type="molecule type" value="Genomic_DNA"/>
</dbReference>
<sequence length="425" mass="45018">MTTTVSTASPSAVYSVVAWCRREAVTVVLALVVAGFLVVTPGLTIAMHFERTASILMPPDRDTLAVFTAVAGACVVVGVLLTKRSALLATGLTLLPFLMVPWWQTFVWGWLLGTITVAALAATVSWRRAVAPYAAALSIVAVYCKTETPAVLPIGFVTAGLTPGSRLVVFVLYVAAITAVVAIIASISTLERARRQELSALVKETHALHIELIAGERAQVARDLHDVVAHHVSLVAVRAESAPYQHPDLNAAARAVLADIAEDARQALGELRQVLVVLQRTEVSGNGQPSRAPQPKAADIDELVLSAQAAGQHVDVDGGWGTVPSAQGYVLYRAVQEGLTNARRHAPRSLVTLARTRACSTVGFTMTNLSRGTGPAEPGRGIIGMRERVESLGGTMTAEFGEDRFHLMVTLPVDVTAHGRAEVSV</sequence>
<dbReference type="InterPro" id="IPR050482">
    <property type="entry name" value="Sensor_HK_TwoCompSys"/>
</dbReference>
<evidence type="ECO:0000256" key="2">
    <source>
        <dbReference type="ARBA" id="ARBA00012438"/>
    </source>
</evidence>
<dbReference type="InterPro" id="IPR011712">
    <property type="entry name" value="Sig_transdc_His_kin_sub3_dim/P"/>
</dbReference>
<accession>A0A2A9E8H4</accession>
<evidence type="ECO:0000256" key="9">
    <source>
        <dbReference type="SAM" id="Phobius"/>
    </source>
</evidence>
<reference evidence="11 12" key="1">
    <citation type="submission" date="2017-10" db="EMBL/GenBank/DDBJ databases">
        <title>Sequencing the genomes of 1000 actinobacteria strains.</title>
        <authorList>
            <person name="Klenk H.-P."/>
        </authorList>
    </citation>
    <scope>NUCLEOTIDE SEQUENCE [LARGE SCALE GENOMIC DNA]</scope>
    <source>
        <strain evidence="11 12">DSM 18966</strain>
    </source>
</reference>
<evidence type="ECO:0000256" key="3">
    <source>
        <dbReference type="ARBA" id="ARBA00022553"/>
    </source>
</evidence>
<feature type="domain" description="Signal transduction histidine kinase subgroup 3 dimerisation and phosphoacceptor" evidence="10">
    <location>
        <begin position="216"/>
        <end position="280"/>
    </location>
</feature>
<dbReference type="Pfam" id="PF07730">
    <property type="entry name" value="HisKA_3"/>
    <property type="match status" value="1"/>
</dbReference>
<proteinExistence type="predicted"/>
<dbReference type="GO" id="GO:0000155">
    <property type="term" value="F:phosphorelay sensor kinase activity"/>
    <property type="evidence" value="ECO:0007669"/>
    <property type="project" value="InterPro"/>
</dbReference>
<keyword evidence="6 11" id="KW-0418">Kinase</keyword>
<evidence type="ECO:0000256" key="8">
    <source>
        <dbReference type="ARBA" id="ARBA00023012"/>
    </source>
</evidence>
<dbReference type="PANTHER" id="PTHR24421">
    <property type="entry name" value="NITRATE/NITRITE SENSOR PROTEIN NARX-RELATED"/>
    <property type="match status" value="1"/>
</dbReference>
<keyword evidence="9" id="KW-0812">Transmembrane</keyword>
<keyword evidence="7" id="KW-0067">ATP-binding</keyword>
<evidence type="ECO:0000256" key="4">
    <source>
        <dbReference type="ARBA" id="ARBA00022679"/>
    </source>
</evidence>
<evidence type="ECO:0000256" key="5">
    <source>
        <dbReference type="ARBA" id="ARBA00022741"/>
    </source>
</evidence>
<feature type="transmembrane region" description="Helical" evidence="9">
    <location>
        <begin position="167"/>
        <end position="187"/>
    </location>
</feature>
<evidence type="ECO:0000313" key="12">
    <source>
        <dbReference type="Proteomes" id="UP000225548"/>
    </source>
</evidence>
<comment type="catalytic activity">
    <reaction evidence="1">
        <text>ATP + protein L-histidine = ADP + protein N-phospho-L-histidine.</text>
        <dbReference type="EC" id="2.7.13.3"/>
    </reaction>
</comment>
<feature type="transmembrane region" description="Helical" evidence="9">
    <location>
        <begin position="102"/>
        <end position="122"/>
    </location>
</feature>
<organism evidence="11 12">
    <name type="scientific">Sanguibacter antarcticus</name>
    <dbReference type="NCBI Taxonomy" id="372484"/>
    <lineage>
        <taxon>Bacteria</taxon>
        <taxon>Bacillati</taxon>
        <taxon>Actinomycetota</taxon>
        <taxon>Actinomycetes</taxon>
        <taxon>Micrococcales</taxon>
        <taxon>Sanguibacteraceae</taxon>
        <taxon>Sanguibacter</taxon>
    </lineage>
</organism>
<comment type="caution">
    <text evidence="11">The sequence shown here is derived from an EMBL/GenBank/DDBJ whole genome shotgun (WGS) entry which is preliminary data.</text>
</comment>
<feature type="transmembrane region" description="Helical" evidence="9">
    <location>
        <begin position="64"/>
        <end position="82"/>
    </location>
</feature>
<dbReference type="Gene3D" id="3.30.565.10">
    <property type="entry name" value="Histidine kinase-like ATPase, C-terminal domain"/>
    <property type="match status" value="1"/>
</dbReference>
<keyword evidence="4" id="KW-0808">Transferase</keyword>
<keyword evidence="9" id="KW-0472">Membrane</keyword>
<evidence type="ECO:0000256" key="1">
    <source>
        <dbReference type="ARBA" id="ARBA00000085"/>
    </source>
</evidence>
<evidence type="ECO:0000313" key="11">
    <source>
        <dbReference type="EMBL" id="PFG34861.1"/>
    </source>
</evidence>
<keyword evidence="3" id="KW-0597">Phosphoprotein</keyword>
<keyword evidence="9" id="KW-1133">Transmembrane helix</keyword>
<protein>
    <recommendedName>
        <fullName evidence="2">histidine kinase</fullName>
        <ecNumber evidence="2">2.7.13.3</ecNumber>
    </recommendedName>
</protein>
<name>A0A2A9E8H4_9MICO</name>
<evidence type="ECO:0000259" key="10">
    <source>
        <dbReference type="Pfam" id="PF07730"/>
    </source>
</evidence>